<evidence type="ECO:0000313" key="2">
    <source>
        <dbReference type="Proteomes" id="UP001295684"/>
    </source>
</evidence>
<gene>
    <name evidence="1" type="ORF">ECRASSUSDP1_LOCUS20505</name>
</gene>
<dbReference type="Proteomes" id="UP001295684">
    <property type="component" value="Unassembled WGS sequence"/>
</dbReference>
<dbReference type="EMBL" id="CAMPGE010020916">
    <property type="protein sequence ID" value="CAI2379097.1"/>
    <property type="molecule type" value="Genomic_DNA"/>
</dbReference>
<keyword evidence="2" id="KW-1185">Reference proteome</keyword>
<dbReference type="AlphaFoldDB" id="A0AAD1XVB5"/>
<protein>
    <submittedName>
        <fullName evidence="1">Uncharacterized protein</fullName>
    </submittedName>
</protein>
<accession>A0AAD1XVB5</accession>
<evidence type="ECO:0000313" key="1">
    <source>
        <dbReference type="EMBL" id="CAI2379097.1"/>
    </source>
</evidence>
<reference evidence="1" key="1">
    <citation type="submission" date="2023-07" db="EMBL/GenBank/DDBJ databases">
        <authorList>
            <consortium name="AG Swart"/>
            <person name="Singh M."/>
            <person name="Singh A."/>
            <person name="Seah K."/>
            <person name="Emmerich C."/>
        </authorList>
    </citation>
    <scope>NUCLEOTIDE SEQUENCE</scope>
    <source>
        <strain evidence="1">DP1</strain>
    </source>
</reference>
<sequence>MEKLNSIAGCETEQVEDSKECIVQTQLESLDVSTLDAVNNQYFNRYMKIFDKKNVDGNFGDPNKKICFKKVLKKGVQAYRISKLSFQNVARCEKMATEFLSEVKVEMINRLYFKGKMSLVDFSFYTRSATKFISKAILVVNITLFTISHKDFGRILMACNSKSIVDFMNCKITVDHLDYLDNAHPLITQLDLYSCKIIQPEEDTKDLNGLVQKIAASKLNTCLTKMIIRPSLCYLKRAQPIKKKIYEIGNFTVNIW</sequence>
<organism evidence="1 2">
    <name type="scientific">Euplotes crassus</name>
    <dbReference type="NCBI Taxonomy" id="5936"/>
    <lineage>
        <taxon>Eukaryota</taxon>
        <taxon>Sar</taxon>
        <taxon>Alveolata</taxon>
        <taxon>Ciliophora</taxon>
        <taxon>Intramacronucleata</taxon>
        <taxon>Spirotrichea</taxon>
        <taxon>Hypotrichia</taxon>
        <taxon>Euplotida</taxon>
        <taxon>Euplotidae</taxon>
        <taxon>Moneuplotes</taxon>
    </lineage>
</organism>
<proteinExistence type="predicted"/>
<name>A0AAD1XVB5_EUPCR</name>
<comment type="caution">
    <text evidence="1">The sequence shown here is derived from an EMBL/GenBank/DDBJ whole genome shotgun (WGS) entry which is preliminary data.</text>
</comment>